<dbReference type="EMBL" id="OB660379">
    <property type="protein sequence ID" value="CAD7224485.1"/>
    <property type="molecule type" value="Genomic_DNA"/>
</dbReference>
<reference evidence="4" key="1">
    <citation type="submission" date="2020-11" db="EMBL/GenBank/DDBJ databases">
        <authorList>
            <person name="Tran Van P."/>
        </authorList>
    </citation>
    <scope>NUCLEOTIDE SEQUENCE</scope>
</reference>
<keyword evidence="2" id="KW-0812">Transmembrane</keyword>
<protein>
    <submittedName>
        <fullName evidence="4">Uncharacterized protein</fullName>
    </submittedName>
</protein>
<proteinExistence type="predicted"/>
<feature type="compositionally biased region" description="Polar residues" evidence="1">
    <location>
        <begin position="169"/>
        <end position="181"/>
    </location>
</feature>
<organism evidence="4">
    <name type="scientific">Cyprideis torosa</name>
    <dbReference type="NCBI Taxonomy" id="163714"/>
    <lineage>
        <taxon>Eukaryota</taxon>
        <taxon>Metazoa</taxon>
        <taxon>Ecdysozoa</taxon>
        <taxon>Arthropoda</taxon>
        <taxon>Crustacea</taxon>
        <taxon>Oligostraca</taxon>
        <taxon>Ostracoda</taxon>
        <taxon>Podocopa</taxon>
        <taxon>Podocopida</taxon>
        <taxon>Cytherocopina</taxon>
        <taxon>Cytheroidea</taxon>
        <taxon>Cytherideidae</taxon>
        <taxon>Cyprideis</taxon>
    </lineage>
</organism>
<evidence type="ECO:0000256" key="1">
    <source>
        <dbReference type="SAM" id="MobiDB-lite"/>
    </source>
</evidence>
<sequence>MSTTAWLIVSCLAAVVLNVSLGAPAAPHQEQQLVRLVERLMMTENETKLSPFNVLPPEETEEEEESTDAGLIAGVVSAPLILLSLSGLAVGVYFFCCRKDEEETSEASGKKSKRGSLMVGSKMLQMTSKMTTSQVAKQSNVNYADLIQKHSTTSKPPTVQRLAPDVVQQPMTHPTFPSSGAETVESGDKDSTMSSKTRTPRTTVTAKTPDESYMGASKPKFQTGEGTAPFKGQVSSALPRTPSPEAKSSPMKKKPKK</sequence>
<name>A0A7R8W475_9CRUS</name>
<keyword evidence="3" id="KW-0732">Signal</keyword>
<evidence type="ECO:0000313" key="4">
    <source>
        <dbReference type="EMBL" id="CAD7224485.1"/>
    </source>
</evidence>
<keyword evidence="2" id="KW-1133">Transmembrane helix</keyword>
<feature type="compositionally biased region" description="Low complexity" evidence="1">
    <location>
        <begin position="196"/>
        <end position="207"/>
    </location>
</feature>
<dbReference type="AlphaFoldDB" id="A0A7R8W475"/>
<feature type="transmembrane region" description="Helical" evidence="2">
    <location>
        <begin position="71"/>
        <end position="96"/>
    </location>
</feature>
<gene>
    <name evidence="4" type="ORF">CTOB1V02_LOCUS2442</name>
</gene>
<keyword evidence="2" id="KW-0472">Membrane</keyword>
<accession>A0A7R8W475</accession>
<evidence type="ECO:0000256" key="2">
    <source>
        <dbReference type="SAM" id="Phobius"/>
    </source>
</evidence>
<feature type="signal peptide" evidence="3">
    <location>
        <begin position="1"/>
        <end position="22"/>
    </location>
</feature>
<feature type="chain" id="PRO_5043658211" evidence="3">
    <location>
        <begin position="23"/>
        <end position="257"/>
    </location>
</feature>
<evidence type="ECO:0000256" key="3">
    <source>
        <dbReference type="SAM" id="SignalP"/>
    </source>
</evidence>
<feature type="region of interest" description="Disordered" evidence="1">
    <location>
        <begin position="166"/>
        <end position="257"/>
    </location>
</feature>